<comment type="caution">
    <text evidence="3">The sequence shown here is derived from an EMBL/GenBank/DDBJ whole genome shotgun (WGS) entry which is preliminary data.</text>
</comment>
<accession>A0A8J3KTW5</accession>
<dbReference type="AlphaFoldDB" id="A0A8J3KTW5"/>
<dbReference type="Gene3D" id="2.40.50.140">
    <property type="entry name" value="Nucleic acid-binding proteins"/>
    <property type="match status" value="1"/>
</dbReference>
<dbReference type="GO" id="GO:0005737">
    <property type="term" value="C:cytoplasm"/>
    <property type="evidence" value="ECO:0007669"/>
    <property type="project" value="TreeGrafter"/>
</dbReference>
<sequence length="142" mass="15383">MAWVPTGKIIRFSDSKGYGFIGPDDGSDDVFIHVADVDLPVGERSIGTRVSYEVVDGPKGLKAHRIRFEEPSFAPSASVKTPVAAAEGLDEDDWEVITVDAFMSEVTEVIMEVAPGLTGGQIKQIRERLMKSAFTRGWVVGA</sequence>
<dbReference type="GO" id="GO:0003730">
    <property type="term" value="F:mRNA 3'-UTR binding"/>
    <property type="evidence" value="ECO:0007669"/>
    <property type="project" value="TreeGrafter"/>
</dbReference>
<dbReference type="Pfam" id="PF00313">
    <property type="entry name" value="CSD"/>
    <property type="match status" value="1"/>
</dbReference>
<dbReference type="GO" id="GO:0003677">
    <property type="term" value="F:DNA binding"/>
    <property type="evidence" value="ECO:0007669"/>
    <property type="project" value="UniProtKB-KW"/>
</dbReference>
<reference evidence="3 4" key="1">
    <citation type="submission" date="2021-01" db="EMBL/GenBank/DDBJ databases">
        <title>Whole genome shotgun sequence of Catellatospora citrea NBRC 14495.</title>
        <authorList>
            <person name="Komaki H."/>
            <person name="Tamura T."/>
        </authorList>
    </citation>
    <scope>NUCLEOTIDE SEQUENCE [LARGE SCALE GENOMIC DNA]</scope>
    <source>
        <strain evidence="3 4">NBRC 14495</strain>
    </source>
</reference>
<proteinExistence type="predicted"/>
<evidence type="ECO:0000313" key="4">
    <source>
        <dbReference type="Proteomes" id="UP000659904"/>
    </source>
</evidence>
<organism evidence="3 4">
    <name type="scientific">Catellatospora citrea</name>
    <dbReference type="NCBI Taxonomy" id="53366"/>
    <lineage>
        <taxon>Bacteria</taxon>
        <taxon>Bacillati</taxon>
        <taxon>Actinomycetota</taxon>
        <taxon>Actinomycetes</taxon>
        <taxon>Micromonosporales</taxon>
        <taxon>Micromonosporaceae</taxon>
        <taxon>Catellatospora</taxon>
    </lineage>
</organism>
<gene>
    <name evidence="3" type="ORF">Cci01nite_81890</name>
</gene>
<dbReference type="SUPFAM" id="SSF50249">
    <property type="entry name" value="Nucleic acid-binding proteins"/>
    <property type="match status" value="1"/>
</dbReference>
<dbReference type="PROSITE" id="PS51857">
    <property type="entry name" value="CSD_2"/>
    <property type="match status" value="1"/>
</dbReference>
<keyword evidence="3" id="KW-0238">DNA-binding</keyword>
<dbReference type="InterPro" id="IPR052069">
    <property type="entry name" value="Ca-reg_mRNA-binding_domain"/>
</dbReference>
<protein>
    <submittedName>
        <fullName evidence="3">DNA-binding protein</fullName>
    </submittedName>
</protein>
<keyword evidence="1" id="KW-0597">Phosphoprotein</keyword>
<name>A0A8J3KTW5_9ACTN</name>
<dbReference type="PANTHER" id="PTHR12962:SF1">
    <property type="entry name" value="COLD SHOCK DOMAIN-CONTAINING PROTEIN CG9705"/>
    <property type="match status" value="1"/>
</dbReference>
<feature type="domain" description="CSD" evidence="2">
    <location>
        <begin position="4"/>
        <end position="68"/>
    </location>
</feature>
<dbReference type="InterPro" id="IPR012340">
    <property type="entry name" value="NA-bd_OB-fold"/>
</dbReference>
<dbReference type="CDD" id="cd04458">
    <property type="entry name" value="CSP_CDS"/>
    <property type="match status" value="1"/>
</dbReference>
<dbReference type="EMBL" id="BONH01000070">
    <property type="protein sequence ID" value="GIG03096.1"/>
    <property type="molecule type" value="Genomic_DNA"/>
</dbReference>
<dbReference type="SMART" id="SM00357">
    <property type="entry name" value="CSP"/>
    <property type="match status" value="1"/>
</dbReference>
<evidence type="ECO:0000256" key="1">
    <source>
        <dbReference type="ARBA" id="ARBA00022553"/>
    </source>
</evidence>
<dbReference type="Proteomes" id="UP000659904">
    <property type="component" value="Unassembled WGS sequence"/>
</dbReference>
<dbReference type="GO" id="GO:0043488">
    <property type="term" value="P:regulation of mRNA stability"/>
    <property type="evidence" value="ECO:0007669"/>
    <property type="project" value="TreeGrafter"/>
</dbReference>
<dbReference type="InterPro" id="IPR011129">
    <property type="entry name" value="CSD"/>
</dbReference>
<dbReference type="PRINTS" id="PR00050">
    <property type="entry name" value="COLDSHOCK"/>
</dbReference>
<evidence type="ECO:0000259" key="2">
    <source>
        <dbReference type="PROSITE" id="PS51857"/>
    </source>
</evidence>
<evidence type="ECO:0000313" key="3">
    <source>
        <dbReference type="EMBL" id="GIG03096.1"/>
    </source>
</evidence>
<dbReference type="InterPro" id="IPR002059">
    <property type="entry name" value="CSP_DNA-bd"/>
</dbReference>
<dbReference type="PANTHER" id="PTHR12962">
    <property type="entry name" value="CALCIUM-REGULATED HEAT STABLE PROTEIN CRHSP-24-RELATED"/>
    <property type="match status" value="1"/>
</dbReference>
<keyword evidence="4" id="KW-1185">Reference proteome</keyword>